<comment type="cofactor">
    <cofactor evidence="1">
        <name>Zn(2+)</name>
        <dbReference type="ChEBI" id="CHEBI:29105"/>
    </cofactor>
</comment>
<dbReference type="PANTHER" id="PTHR43350">
    <property type="entry name" value="NAD-DEPENDENT ALCOHOL DEHYDROGENASE"/>
    <property type="match status" value="1"/>
</dbReference>
<evidence type="ECO:0000256" key="5">
    <source>
        <dbReference type="ARBA" id="ARBA00023002"/>
    </source>
</evidence>
<dbReference type="PANTHER" id="PTHR43350:SF2">
    <property type="entry name" value="GROES-LIKE ZINC-BINDING ALCOHOL DEHYDROGENASE FAMILY PROTEIN"/>
    <property type="match status" value="1"/>
</dbReference>
<evidence type="ECO:0000256" key="4">
    <source>
        <dbReference type="ARBA" id="ARBA00022833"/>
    </source>
</evidence>
<keyword evidence="5 8" id="KW-0560">Oxidoreductase</keyword>
<comment type="similarity">
    <text evidence="2">Belongs to the zinc-containing alcohol dehydrogenase family.</text>
</comment>
<dbReference type="EC" id="1.1.1.329" evidence="8"/>
<evidence type="ECO:0000256" key="1">
    <source>
        <dbReference type="ARBA" id="ARBA00001947"/>
    </source>
</evidence>
<name>A0A517NN23_9BACT</name>
<dbReference type="InterPro" id="IPR036291">
    <property type="entry name" value="NAD(P)-bd_dom_sf"/>
</dbReference>
<reference evidence="8 9" key="1">
    <citation type="submission" date="2019-02" db="EMBL/GenBank/DDBJ databases">
        <title>Deep-cultivation of Planctomycetes and their phenomic and genomic characterization uncovers novel biology.</title>
        <authorList>
            <person name="Wiegand S."/>
            <person name="Jogler M."/>
            <person name="Boedeker C."/>
            <person name="Pinto D."/>
            <person name="Vollmers J."/>
            <person name="Rivas-Marin E."/>
            <person name="Kohn T."/>
            <person name="Peeters S.H."/>
            <person name="Heuer A."/>
            <person name="Rast P."/>
            <person name="Oberbeckmann S."/>
            <person name="Bunk B."/>
            <person name="Jeske O."/>
            <person name="Meyerdierks A."/>
            <person name="Storesund J.E."/>
            <person name="Kallscheuer N."/>
            <person name="Luecker S."/>
            <person name="Lage O.M."/>
            <person name="Pohl T."/>
            <person name="Merkel B.J."/>
            <person name="Hornburger P."/>
            <person name="Mueller R.-W."/>
            <person name="Bruemmer F."/>
            <person name="Labrenz M."/>
            <person name="Spormann A.M."/>
            <person name="Op den Camp H."/>
            <person name="Overmann J."/>
            <person name="Amann R."/>
            <person name="Jetten M.S.M."/>
            <person name="Mascher T."/>
            <person name="Medema M.H."/>
            <person name="Devos D.P."/>
            <person name="Kaster A.-K."/>
            <person name="Ovreas L."/>
            <person name="Rohde M."/>
            <person name="Galperin M.Y."/>
            <person name="Jogler C."/>
        </authorList>
    </citation>
    <scope>NUCLEOTIDE SEQUENCE [LARGE SCALE GENOMIC DNA]</scope>
    <source>
        <strain evidence="8 9">K23_9</strain>
    </source>
</reference>
<feature type="domain" description="Glucose dehydrogenase C-terminal" evidence="7">
    <location>
        <begin position="134"/>
        <end position="315"/>
    </location>
</feature>
<evidence type="ECO:0000259" key="7">
    <source>
        <dbReference type="Pfam" id="PF16912"/>
    </source>
</evidence>
<feature type="domain" description="Alcohol dehydrogenase-like N-terminal" evidence="6">
    <location>
        <begin position="23"/>
        <end position="125"/>
    </location>
</feature>
<dbReference type="OrthoDB" id="9769198at2"/>
<keyword evidence="4" id="KW-0862">Zinc</keyword>
<dbReference type="GO" id="GO:0046872">
    <property type="term" value="F:metal ion binding"/>
    <property type="evidence" value="ECO:0007669"/>
    <property type="project" value="UniProtKB-KW"/>
</dbReference>
<evidence type="ECO:0000259" key="6">
    <source>
        <dbReference type="Pfam" id="PF08240"/>
    </source>
</evidence>
<dbReference type="SUPFAM" id="SSF50129">
    <property type="entry name" value="GroES-like"/>
    <property type="match status" value="1"/>
</dbReference>
<dbReference type="SUPFAM" id="SSF51735">
    <property type="entry name" value="NAD(P)-binding Rossmann-fold domains"/>
    <property type="match status" value="1"/>
</dbReference>
<organism evidence="8 9">
    <name type="scientific">Stieleria marina</name>
    <dbReference type="NCBI Taxonomy" id="1930275"/>
    <lineage>
        <taxon>Bacteria</taxon>
        <taxon>Pseudomonadati</taxon>
        <taxon>Planctomycetota</taxon>
        <taxon>Planctomycetia</taxon>
        <taxon>Pirellulales</taxon>
        <taxon>Pirellulaceae</taxon>
        <taxon>Stieleria</taxon>
    </lineage>
</organism>
<dbReference type="InterPro" id="IPR031640">
    <property type="entry name" value="Glu_dehyd_C"/>
</dbReference>
<dbReference type="Proteomes" id="UP000319817">
    <property type="component" value="Chromosome"/>
</dbReference>
<dbReference type="RefSeq" id="WP_145416059.1">
    <property type="nucleotide sequence ID" value="NZ_CP036526.1"/>
</dbReference>
<evidence type="ECO:0000313" key="9">
    <source>
        <dbReference type="Proteomes" id="UP000319817"/>
    </source>
</evidence>
<evidence type="ECO:0000256" key="2">
    <source>
        <dbReference type="ARBA" id="ARBA00008072"/>
    </source>
</evidence>
<dbReference type="Pfam" id="PF08240">
    <property type="entry name" value="ADH_N"/>
    <property type="match status" value="1"/>
</dbReference>
<sequence>MQAIAIRSGKLVFEDNVPAPTTKPDEVLVRVTQAGICETDLQLVAGYMDFTGILGHEFVGFAQSGKFSGQRVVGEINCNCRNCDRCKAGLGNHCANRSVVGIFGHDGAFAQTIAVPEKNLHQVHDNVSDDEAVFVEPLAAAFQITDQVKITDDQRLLILGDGRLAFMCAIVLKLTGAPLTVVGKHSGKLDRFNALGAQTVRLGAEVAPESFDVVVDCTGSPSGLPLAMQLVRPRGTIVMKTTVAASHDVSLAPIVINEINLVGSRCGPFDQAIAAIENGNVQLDSLITHRFQLRNALAAFESAKQGDAFKVVFEISNSGESHG</sequence>
<keyword evidence="9" id="KW-1185">Reference proteome</keyword>
<dbReference type="Gene3D" id="3.90.180.10">
    <property type="entry name" value="Medium-chain alcohol dehydrogenases, catalytic domain"/>
    <property type="match status" value="1"/>
</dbReference>
<gene>
    <name evidence="8" type="primary">neoA</name>
    <name evidence="8" type="ORF">K239x_04710</name>
</gene>
<protein>
    <submittedName>
        <fullName evidence="8">2-deoxy-scyllo-inosamine dehydrogenase</fullName>
        <ecNumber evidence="8">1.1.1.329</ecNumber>
    </submittedName>
</protein>
<keyword evidence="3" id="KW-0479">Metal-binding</keyword>
<evidence type="ECO:0000313" key="8">
    <source>
        <dbReference type="EMBL" id="QDT08532.1"/>
    </source>
</evidence>
<dbReference type="Pfam" id="PF16912">
    <property type="entry name" value="Glu_dehyd_C"/>
    <property type="match status" value="1"/>
</dbReference>
<dbReference type="CDD" id="cd08242">
    <property type="entry name" value="MDR_like"/>
    <property type="match status" value="1"/>
</dbReference>
<dbReference type="Gene3D" id="3.40.50.720">
    <property type="entry name" value="NAD(P)-binding Rossmann-like Domain"/>
    <property type="match status" value="1"/>
</dbReference>
<dbReference type="GO" id="GO:0016491">
    <property type="term" value="F:oxidoreductase activity"/>
    <property type="evidence" value="ECO:0007669"/>
    <property type="project" value="UniProtKB-KW"/>
</dbReference>
<dbReference type="InterPro" id="IPR011032">
    <property type="entry name" value="GroES-like_sf"/>
</dbReference>
<proteinExistence type="inferred from homology"/>
<dbReference type="EMBL" id="CP036526">
    <property type="protein sequence ID" value="QDT08532.1"/>
    <property type="molecule type" value="Genomic_DNA"/>
</dbReference>
<dbReference type="InterPro" id="IPR013154">
    <property type="entry name" value="ADH-like_N"/>
</dbReference>
<accession>A0A517NN23</accession>
<dbReference type="AlphaFoldDB" id="A0A517NN23"/>
<evidence type="ECO:0000256" key="3">
    <source>
        <dbReference type="ARBA" id="ARBA00022723"/>
    </source>
</evidence>